<name>A0A9D2F169_9FIRM</name>
<reference evidence="3" key="2">
    <citation type="submission" date="2021-04" db="EMBL/GenBank/DDBJ databases">
        <authorList>
            <person name="Gilroy R."/>
        </authorList>
    </citation>
    <scope>NUCLEOTIDE SEQUENCE</scope>
    <source>
        <strain evidence="3">3436</strain>
    </source>
</reference>
<proteinExistence type="predicted"/>
<feature type="domain" description="Transposase IS200-like" evidence="2">
    <location>
        <begin position="18"/>
        <end position="243"/>
    </location>
</feature>
<dbReference type="GO" id="GO:0043565">
    <property type="term" value="F:sequence-specific DNA binding"/>
    <property type="evidence" value="ECO:0007669"/>
    <property type="project" value="TreeGrafter"/>
</dbReference>
<comment type="caution">
    <text evidence="3">The sequence shown here is derived from an EMBL/GenBank/DDBJ whole genome shotgun (WGS) entry which is preliminary data.</text>
</comment>
<accession>A0A9D2F169</accession>
<sequence length="253" mass="28288">MEQPKRKHTRLPRYDYSEPGVYFLTLCTKNRSRCLSKIVGRGLDPAVQRPGSPACSGERQRFAAGINPRPTKNRENALVGRGLDPAAQSSGSPACSGERQRFAAGMNPRPTENRENALVGRGLDPAVQSSGSPEIYYPVGYELELTPYGMIVEQELLALPRRYDAVELLQYVVMPDHLHILLQLAATPTAGRNPRPAVPTMIGLYKAGVSRKCKRALWQTSYYDHVVRCEQELLEIQRYIENNPLQWVLDGKA</sequence>
<protein>
    <submittedName>
        <fullName evidence="3">Transposase</fullName>
    </submittedName>
</protein>
<evidence type="ECO:0000313" key="3">
    <source>
        <dbReference type="EMBL" id="HIZ47689.1"/>
    </source>
</evidence>
<evidence type="ECO:0000313" key="4">
    <source>
        <dbReference type="Proteomes" id="UP000824031"/>
    </source>
</evidence>
<dbReference type="EMBL" id="DXBO01000038">
    <property type="protein sequence ID" value="HIZ47689.1"/>
    <property type="molecule type" value="Genomic_DNA"/>
</dbReference>
<dbReference type="Gene3D" id="3.30.70.1290">
    <property type="entry name" value="Transposase IS200-like"/>
    <property type="match status" value="1"/>
</dbReference>
<dbReference type="SMART" id="SM01321">
    <property type="entry name" value="Y1_Tnp"/>
    <property type="match status" value="1"/>
</dbReference>
<dbReference type="InterPro" id="IPR052715">
    <property type="entry name" value="RAYT_transposase"/>
</dbReference>
<dbReference type="InterPro" id="IPR002686">
    <property type="entry name" value="Transposase_17"/>
</dbReference>
<feature type="region of interest" description="Disordered" evidence="1">
    <location>
        <begin position="46"/>
        <end position="76"/>
    </location>
</feature>
<gene>
    <name evidence="3" type="ORF">H9810_03095</name>
</gene>
<organism evidence="3 4">
    <name type="scientific">Candidatus Gemmiger excrementavium</name>
    <dbReference type="NCBI Taxonomy" id="2838608"/>
    <lineage>
        <taxon>Bacteria</taxon>
        <taxon>Bacillati</taxon>
        <taxon>Bacillota</taxon>
        <taxon>Clostridia</taxon>
        <taxon>Eubacteriales</taxon>
        <taxon>Gemmiger</taxon>
    </lineage>
</organism>
<reference evidence="3" key="1">
    <citation type="journal article" date="2021" name="PeerJ">
        <title>Extensive microbial diversity within the chicken gut microbiome revealed by metagenomics and culture.</title>
        <authorList>
            <person name="Gilroy R."/>
            <person name="Ravi A."/>
            <person name="Getino M."/>
            <person name="Pursley I."/>
            <person name="Horton D.L."/>
            <person name="Alikhan N.F."/>
            <person name="Baker D."/>
            <person name="Gharbi K."/>
            <person name="Hall N."/>
            <person name="Watson M."/>
            <person name="Adriaenssens E.M."/>
            <person name="Foster-Nyarko E."/>
            <person name="Jarju S."/>
            <person name="Secka A."/>
            <person name="Antonio M."/>
            <person name="Oren A."/>
            <person name="Chaudhuri R.R."/>
            <person name="La Ragione R."/>
            <person name="Hildebrand F."/>
            <person name="Pallen M.J."/>
        </authorList>
    </citation>
    <scope>NUCLEOTIDE SEQUENCE</scope>
    <source>
        <strain evidence="3">3436</strain>
    </source>
</reference>
<dbReference type="PANTHER" id="PTHR36966:SF1">
    <property type="entry name" value="REP-ASSOCIATED TYROSINE TRANSPOSASE"/>
    <property type="match status" value="1"/>
</dbReference>
<evidence type="ECO:0000256" key="1">
    <source>
        <dbReference type="SAM" id="MobiDB-lite"/>
    </source>
</evidence>
<evidence type="ECO:0000259" key="2">
    <source>
        <dbReference type="SMART" id="SM01321"/>
    </source>
</evidence>
<dbReference type="SUPFAM" id="SSF143422">
    <property type="entry name" value="Transposase IS200-like"/>
    <property type="match status" value="1"/>
</dbReference>
<dbReference type="PANTHER" id="PTHR36966">
    <property type="entry name" value="REP-ASSOCIATED TYROSINE TRANSPOSASE"/>
    <property type="match status" value="1"/>
</dbReference>
<dbReference type="GO" id="GO:0006313">
    <property type="term" value="P:DNA transposition"/>
    <property type="evidence" value="ECO:0007669"/>
    <property type="project" value="InterPro"/>
</dbReference>
<dbReference type="GO" id="GO:0004803">
    <property type="term" value="F:transposase activity"/>
    <property type="evidence" value="ECO:0007669"/>
    <property type="project" value="InterPro"/>
</dbReference>
<dbReference type="AlphaFoldDB" id="A0A9D2F169"/>
<dbReference type="Proteomes" id="UP000824031">
    <property type="component" value="Unassembled WGS sequence"/>
</dbReference>
<dbReference type="InterPro" id="IPR036515">
    <property type="entry name" value="Transposase_17_sf"/>
</dbReference>